<proteinExistence type="predicted"/>
<evidence type="ECO:0000256" key="12">
    <source>
        <dbReference type="ARBA" id="ARBA00022989"/>
    </source>
</evidence>
<evidence type="ECO:0000256" key="14">
    <source>
        <dbReference type="ARBA" id="ARBA00023136"/>
    </source>
</evidence>
<comment type="caution">
    <text evidence="18">The sequence shown here is derived from an EMBL/GenBank/DDBJ whole genome shotgun (WGS) entry which is preliminary data.</text>
</comment>
<keyword evidence="9" id="KW-0547">Nucleotide-binding</keyword>
<dbReference type="STRING" id="1818881.A3196_02360"/>
<evidence type="ECO:0000256" key="10">
    <source>
        <dbReference type="ARBA" id="ARBA00022777"/>
    </source>
</evidence>
<evidence type="ECO:0000256" key="4">
    <source>
        <dbReference type="ARBA" id="ARBA00022475"/>
    </source>
</evidence>
<dbReference type="SUPFAM" id="SSF55874">
    <property type="entry name" value="ATPase domain of HSP90 chaperone/DNA topoisomerase II/histidine kinase"/>
    <property type="match status" value="1"/>
</dbReference>
<evidence type="ECO:0000259" key="16">
    <source>
        <dbReference type="PROSITE" id="PS50109"/>
    </source>
</evidence>
<dbReference type="GO" id="GO:0000155">
    <property type="term" value="F:phosphorelay sensor kinase activity"/>
    <property type="evidence" value="ECO:0007669"/>
    <property type="project" value="InterPro"/>
</dbReference>
<comment type="catalytic activity">
    <reaction evidence="1">
        <text>ATP + protein L-histidine = ADP + protein N-phospho-L-histidine.</text>
        <dbReference type="EC" id="2.7.13.3"/>
    </reaction>
</comment>
<evidence type="ECO:0000256" key="13">
    <source>
        <dbReference type="ARBA" id="ARBA00023012"/>
    </source>
</evidence>
<dbReference type="InterPro" id="IPR004358">
    <property type="entry name" value="Sig_transdc_His_kin-like_C"/>
</dbReference>
<keyword evidence="4" id="KW-1003">Cell membrane</keyword>
<evidence type="ECO:0000256" key="5">
    <source>
        <dbReference type="ARBA" id="ARBA00022519"/>
    </source>
</evidence>
<dbReference type="RefSeq" id="WP_069003583.1">
    <property type="nucleotide sequence ID" value="NZ_LVJW01000006.1"/>
</dbReference>
<evidence type="ECO:0000256" key="2">
    <source>
        <dbReference type="ARBA" id="ARBA00004429"/>
    </source>
</evidence>
<gene>
    <name evidence="18" type="ORF">A3196_02360</name>
</gene>
<dbReference type="Gene3D" id="3.30.565.10">
    <property type="entry name" value="Histidine kinase-like ATPase, C-terminal domain"/>
    <property type="match status" value="1"/>
</dbReference>
<dbReference type="PANTHER" id="PTHR44936:SF5">
    <property type="entry name" value="SENSOR HISTIDINE KINASE ENVZ"/>
    <property type="match status" value="1"/>
</dbReference>
<dbReference type="Gene3D" id="1.10.8.500">
    <property type="entry name" value="HAMP domain in histidine kinase"/>
    <property type="match status" value="1"/>
</dbReference>
<dbReference type="SMART" id="SM00304">
    <property type="entry name" value="HAMP"/>
    <property type="match status" value="1"/>
</dbReference>
<dbReference type="PROSITE" id="PS50109">
    <property type="entry name" value="HIS_KIN"/>
    <property type="match status" value="1"/>
</dbReference>
<feature type="domain" description="Histidine kinase" evidence="16">
    <location>
        <begin position="255"/>
        <end position="454"/>
    </location>
</feature>
<protein>
    <recommendedName>
        <fullName evidence="3">histidine kinase</fullName>
        <ecNumber evidence="3">2.7.13.3</ecNumber>
    </recommendedName>
</protein>
<keyword evidence="11" id="KW-0067">ATP-binding</keyword>
<evidence type="ECO:0000313" key="18">
    <source>
        <dbReference type="EMBL" id="ODB95695.1"/>
    </source>
</evidence>
<dbReference type="InterPro" id="IPR005467">
    <property type="entry name" value="His_kinase_dom"/>
</dbReference>
<dbReference type="InterPro" id="IPR036097">
    <property type="entry name" value="HisK_dim/P_sf"/>
</dbReference>
<evidence type="ECO:0000256" key="11">
    <source>
        <dbReference type="ARBA" id="ARBA00022840"/>
    </source>
</evidence>
<dbReference type="SUPFAM" id="SSF47384">
    <property type="entry name" value="Homodimeric domain of signal transducing histidine kinase"/>
    <property type="match status" value="1"/>
</dbReference>
<dbReference type="PANTHER" id="PTHR44936">
    <property type="entry name" value="SENSOR PROTEIN CREC"/>
    <property type="match status" value="1"/>
</dbReference>
<keyword evidence="19" id="KW-1185">Reference proteome</keyword>
<accession>A0A1E2UMA7</accession>
<dbReference type="InterPro" id="IPR003661">
    <property type="entry name" value="HisK_dim/P_dom"/>
</dbReference>
<dbReference type="Gene3D" id="1.10.287.130">
    <property type="match status" value="1"/>
</dbReference>
<dbReference type="SMART" id="SM00387">
    <property type="entry name" value="HATPase_c"/>
    <property type="match status" value="1"/>
</dbReference>
<keyword evidence="8 15" id="KW-0812">Transmembrane</keyword>
<dbReference type="SUPFAM" id="SSF158472">
    <property type="entry name" value="HAMP domain-like"/>
    <property type="match status" value="1"/>
</dbReference>
<feature type="transmembrane region" description="Helical" evidence="15">
    <location>
        <begin position="12"/>
        <end position="31"/>
    </location>
</feature>
<evidence type="ECO:0000256" key="9">
    <source>
        <dbReference type="ARBA" id="ARBA00022741"/>
    </source>
</evidence>
<dbReference type="InterPro" id="IPR003660">
    <property type="entry name" value="HAMP_dom"/>
</dbReference>
<name>A0A1E2UMA7_9GAMM</name>
<evidence type="ECO:0000256" key="6">
    <source>
        <dbReference type="ARBA" id="ARBA00022553"/>
    </source>
</evidence>
<dbReference type="Pfam" id="PF00672">
    <property type="entry name" value="HAMP"/>
    <property type="match status" value="1"/>
</dbReference>
<keyword evidence="10 18" id="KW-0418">Kinase</keyword>
<organism evidence="18 19">
    <name type="scientific">Candidatus Thiodiazotropha endoloripes</name>
    <dbReference type="NCBI Taxonomy" id="1818881"/>
    <lineage>
        <taxon>Bacteria</taxon>
        <taxon>Pseudomonadati</taxon>
        <taxon>Pseudomonadota</taxon>
        <taxon>Gammaproteobacteria</taxon>
        <taxon>Chromatiales</taxon>
        <taxon>Sedimenticolaceae</taxon>
        <taxon>Candidatus Thiodiazotropha</taxon>
    </lineage>
</organism>
<feature type="transmembrane region" description="Helical" evidence="15">
    <location>
        <begin position="172"/>
        <end position="194"/>
    </location>
</feature>
<evidence type="ECO:0000256" key="3">
    <source>
        <dbReference type="ARBA" id="ARBA00012438"/>
    </source>
</evidence>
<reference evidence="18 19" key="1">
    <citation type="submission" date="2016-03" db="EMBL/GenBank/DDBJ databases">
        <title>Chemosynthetic sulphur-oxidizing symbionts of marine invertebrate animals are capable of nitrogen fixation.</title>
        <authorList>
            <person name="Petersen J.M."/>
            <person name="Kemper A."/>
            <person name="Gruber-Vodicka H."/>
            <person name="Cardini U."/>
            <person name="Geest Mvander."/>
            <person name="Kleiner M."/>
            <person name="Bulgheresi S."/>
            <person name="Fussmann M."/>
            <person name="Herbold C."/>
            <person name="Seah B.K.B."/>
            <person name="Antony C.Paul."/>
            <person name="Liu D."/>
            <person name="Belitz A."/>
            <person name="Weber M."/>
        </authorList>
    </citation>
    <scope>NUCLEOTIDE SEQUENCE [LARGE SCALE GENOMIC DNA]</scope>
    <source>
        <strain evidence="18">G_D</strain>
    </source>
</reference>
<keyword evidence="13" id="KW-0902">Two-component regulatory system</keyword>
<keyword evidence="12 15" id="KW-1133">Transmembrane helix</keyword>
<dbReference type="GO" id="GO:0005886">
    <property type="term" value="C:plasma membrane"/>
    <property type="evidence" value="ECO:0007669"/>
    <property type="project" value="UniProtKB-SubCell"/>
</dbReference>
<keyword evidence="6" id="KW-0597">Phosphoprotein</keyword>
<keyword evidence="14 15" id="KW-0472">Membrane</keyword>
<dbReference type="PRINTS" id="PR00344">
    <property type="entry name" value="BCTRLSENSOR"/>
</dbReference>
<feature type="domain" description="HAMP" evidence="17">
    <location>
        <begin position="195"/>
        <end position="247"/>
    </location>
</feature>
<evidence type="ECO:0000313" key="19">
    <source>
        <dbReference type="Proteomes" id="UP000094849"/>
    </source>
</evidence>
<dbReference type="EMBL" id="LVJZ01000003">
    <property type="protein sequence ID" value="ODB95695.1"/>
    <property type="molecule type" value="Genomic_DNA"/>
</dbReference>
<evidence type="ECO:0000256" key="8">
    <source>
        <dbReference type="ARBA" id="ARBA00022692"/>
    </source>
</evidence>
<dbReference type="EC" id="2.7.13.3" evidence="3"/>
<keyword evidence="7" id="KW-0808">Transferase</keyword>
<dbReference type="Pfam" id="PF02518">
    <property type="entry name" value="HATPase_c"/>
    <property type="match status" value="1"/>
</dbReference>
<dbReference type="InterPro" id="IPR036890">
    <property type="entry name" value="HATPase_C_sf"/>
</dbReference>
<comment type="subcellular location">
    <subcellularLocation>
        <location evidence="2">Cell inner membrane</location>
        <topology evidence="2">Multi-pass membrane protein</topology>
    </subcellularLocation>
</comment>
<evidence type="ECO:0000259" key="17">
    <source>
        <dbReference type="PROSITE" id="PS50885"/>
    </source>
</evidence>
<dbReference type="InterPro" id="IPR003594">
    <property type="entry name" value="HATPase_dom"/>
</dbReference>
<dbReference type="AlphaFoldDB" id="A0A1E2UMA7"/>
<keyword evidence="5" id="KW-0997">Cell inner membrane</keyword>
<dbReference type="CDD" id="cd06225">
    <property type="entry name" value="HAMP"/>
    <property type="match status" value="1"/>
</dbReference>
<dbReference type="PROSITE" id="PS50885">
    <property type="entry name" value="HAMP"/>
    <property type="match status" value="1"/>
</dbReference>
<dbReference type="CDD" id="cd00082">
    <property type="entry name" value="HisKA"/>
    <property type="match status" value="1"/>
</dbReference>
<evidence type="ECO:0000256" key="15">
    <source>
        <dbReference type="SAM" id="Phobius"/>
    </source>
</evidence>
<dbReference type="InterPro" id="IPR050980">
    <property type="entry name" value="2C_sensor_his_kinase"/>
</dbReference>
<dbReference type="Proteomes" id="UP000094849">
    <property type="component" value="Unassembled WGS sequence"/>
</dbReference>
<evidence type="ECO:0000256" key="7">
    <source>
        <dbReference type="ARBA" id="ARBA00022679"/>
    </source>
</evidence>
<dbReference type="Pfam" id="PF00512">
    <property type="entry name" value="HisKA"/>
    <property type="match status" value="1"/>
</dbReference>
<dbReference type="SMART" id="SM00388">
    <property type="entry name" value="HisKA"/>
    <property type="match status" value="1"/>
</dbReference>
<sequence>MRLWPDTLAGRTLALLVGATLLMMISSAILLQDERKARFDEHNLYRYLQRVATLTRLLSDATDQERSRIIKRVTEEGEKISLDETPWVDSHPRHPMEKKIARHISRSTGIRDHSAIRVMIELDGRGKSHRGEDHFRFRADKGIKTISISILLWDDLWLNFQTHHFKDAPPWASATLQGLLILLALLIVIGLLIARRMARPMAQLADAAERFGLGQPQSPIPEEGPREVRQTIHAFNLMQQRLQKQICDRSRMLAAVSHDLRTPITTLRLRAEYIEDQEMREKTLTTLAEMEAILSDTLSFARDEAADEQARSTDLAALLQSLIDDHADLGGNAEYQGPERFNFICRPVSLRRALNNLIDNALKYGESVVASLSTRPDQVTIHIDDSGPGIPDDQLEAVLTPFFRLEASRNRETGGTGLGLAVANSIILAHGGELSLENRPEGGLRVTLVLNQSEKQHDR</sequence>
<dbReference type="GO" id="GO:0005524">
    <property type="term" value="F:ATP binding"/>
    <property type="evidence" value="ECO:0007669"/>
    <property type="project" value="UniProtKB-KW"/>
</dbReference>
<evidence type="ECO:0000256" key="1">
    <source>
        <dbReference type="ARBA" id="ARBA00000085"/>
    </source>
</evidence>